<dbReference type="Gene3D" id="2.40.50.100">
    <property type="match status" value="1"/>
</dbReference>
<reference evidence="8 9" key="1">
    <citation type="submission" date="2020-12" db="EMBL/GenBank/DDBJ databases">
        <title>Vagococcus allomyrinae sp. nov. and Enterococcus lavae sp. nov., isolated from the larvae of Allomyrina dichotoma.</title>
        <authorList>
            <person name="Lee S.D."/>
        </authorList>
    </citation>
    <scope>NUCLEOTIDE SEQUENCE [LARGE SCALE GENOMIC DNA]</scope>
    <source>
        <strain evidence="8 9">BWM-S5</strain>
    </source>
</reference>
<dbReference type="InterPro" id="IPR003439">
    <property type="entry name" value="ABC_transporter-like_ATP-bd"/>
</dbReference>
<evidence type="ECO:0000256" key="5">
    <source>
        <dbReference type="ARBA" id="ARBA00022967"/>
    </source>
</evidence>
<dbReference type="EMBL" id="JAEDXU010000008">
    <property type="protein sequence ID" value="MBP1047541.1"/>
    <property type="molecule type" value="Genomic_DNA"/>
</dbReference>
<protein>
    <submittedName>
        <fullName evidence="8">ABC transporter ATP-binding protein</fullName>
    </submittedName>
</protein>
<dbReference type="InterPro" id="IPR027417">
    <property type="entry name" value="P-loop_NTPase"/>
</dbReference>
<gene>
    <name evidence="8" type="ORF">I6N96_14740</name>
</gene>
<dbReference type="PROSITE" id="PS50893">
    <property type="entry name" value="ABC_TRANSPORTER_2"/>
    <property type="match status" value="1"/>
</dbReference>
<evidence type="ECO:0000259" key="7">
    <source>
        <dbReference type="PROSITE" id="PS50893"/>
    </source>
</evidence>
<evidence type="ECO:0000256" key="2">
    <source>
        <dbReference type="ARBA" id="ARBA00022475"/>
    </source>
</evidence>
<dbReference type="PANTHER" id="PTHR43875:SF15">
    <property type="entry name" value="TREHALOSE IMPORT ATP-BINDING PROTEIN SUGC"/>
    <property type="match status" value="1"/>
</dbReference>
<accession>A0ABS4CLS8</accession>
<keyword evidence="1" id="KW-0813">Transport</keyword>
<feature type="domain" description="ABC transporter" evidence="7">
    <location>
        <begin position="4"/>
        <end position="236"/>
    </location>
</feature>
<proteinExistence type="predicted"/>
<name>A0ABS4CLS8_9ENTE</name>
<dbReference type="InterPro" id="IPR017871">
    <property type="entry name" value="ABC_transporter-like_CS"/>
</dbReference>
<dbReference type="InterPro" id="IPR013611">
    <property type="entry name" value="Transp-assoc_OB_typ2"/>
</dbReference>
<dbReference type="Gene3D" id="3.40.50.300">
    <property type="entry name" value="P-loop containing nucleotide triphosphate hydrolases"/>
    <property type="match status" value="1"/>
</dbReference>
<evidence type="ECO:0000313" key="8">
    <source>
        <dbReference type="EMBL" id="MBP1047541.1"/>
    </source>
</evidence>
<evidence type="ECO:0000313" key="9">
    <source>
        <dbReference type="Proteomes" id="UP000673375"/>
    </source>
</evidence>
<dbReference type="SUPFAM" id="SSF50331">
    <property type="entry name" value="MOP-like"/>
    <property type="match status" value="1"/>
</dbReference>
<evidence type="ECO:0000256" key="3">
    <source>
        <dbReference type="ARBA" id="ARBA00022741"/>
    </source>
</evidence>
<dbReference type="Pfam" id="PF00005">
    <property type="entry name" value="ABC_tran"/>
    <property type="match status" value="1"/>
</dbReference>
<evidence type="ECO:0000256" key="6">
    <source>
        <dbReference type="ARBA" id="ARBA00023136"/>
    </source>
</evidence>
<keyword evidence="4 8" id="KW-0067">ATP-binding</keyword>
<dbReference type="InterPro" id="IPR008995">
    <property type="entry name" value="Mo/tungstate-bd_C_term_dom"/>
</dbReference>
<keyword evidence="3" id="KW-0547">Nucleotide-binding</keyword>
<evidence type="ECO:0000256" key="1">
    <source>
        <dbReference type="ARBA" id="ARBA00022448"/>
    </source>
</evidence>
<dbReference type="PROSITE" id="PS00211">
    <property type="entry name" value="ABC_TRANSPORTER_1"/>
    <property type="match status" value="1"/>
</dbReference>
<dbReference type="InterPro" id="IPR003593">
    <property type="entry name" value="AAA+_ATPase"/>
</dbReference>
<keyword evidence="5" id="KW-1278">Translocase</keyword>
<dbReference type="Proteomes" id="UP000673375">
    <property type="component" value="Unassembled WGS sequence"/>
</dbReference>
<organism evidence="8 9">
    <name type="scientific">Enterococcus larvae</name>
    <dbReference type="NCBI Taxonomy" id="2794352"/>
    <lineage>
        <taxon>Bacteria</taxon>
        <taxon>Bacillati</taxon>
        <taxon>Bacillota</taxon>
        <taxon>Bacilli</taxon>
        <taxon>Lactobacillales</taxon>
        <taxon>Enterococcaceae</taxon>
        <taxon>Enterococcus</taxon>
    </lineage>
</organism>
<comment type="caution">
    <text evidence="8">The sequence shown here is derived from an EMBL/GenBank/DDBJ whole genome shotgun (WGS) entry which is preliminary data.</text>
</comment>
<sequence length="355" mass="40009">MTYIEMQGLSKQYPRKEQWALKDFQLSIEKGEFIAIVGPSGSGKSTLLNMLTGFEQVTKGSFLLEEENVTNYSPKNRNIAMVFQEYALFPHMTVRDNIAFGMKVRKENKQTIEEKVHWAAVSLELEELLQEKPKSLSGGQRQRVALARAIVREPKLFLLDEPLSNLDAKLREQTGVLIRQVHDQLKATTIFVTHAQDEAMSLADRVVVLKDGVVQQIGTPREIYEAPVNLFTASFIGRPEINRFDGEIHGDGSLIVQDERFGTDFDRFPVQQVIAAVRSEDIHLSDGAGSHSGVIKKIRYMGSDQLISVLWKDVLLAIRTSTDSSVSVGQKINFTVDQKKVFLFSCNDHKKLNEV</sequence>
<dbReference type="PANTHER" id="PTHR43875">
    <property type="entry name" value="MALTODEXTRIN IMPORT ATP-BINDING PROTEIN MSMX"/>
    <property type="match status" value="1"/>
</dbReference>
<dbReference type="InterPro" id="IPR012340">
    <property type="entry name" value="NA-bd_OB-fold"/>
</dbReference>
<dbReference type="GO" id="GO:0005524">
    <property type="term" value="F:ATP binding"/>
    <property type="evidence" value="ECO:0007669"/>
    <property type="project" value="UniProtKB-KW"/>
</dbReference>
<keyword evidence="6" id="KW-0472">Membrane</keyword>
<keyword evidence="9" id="KW-1185">Reference proteome</keyword>
<evidence type="ECO:0000256" key="4">
    <source>
        <dbReference type="ARBA" id="ARBA00022840"/>
    </source>
</evidence>
<dbReference type="Gene3D" id="2.40.50.140">
    <property type="entry name" value="Nucleic acid-binding proteins"/>
    <property type="match status" value="1"/>
</dbReference>
<dbReference type="SUPFAM" id="SSF52540">
    <property type="entry name" value="P-loop containing nucleoside triphosphate hydrolases"/>
    <property type="match status" value="1"/>
</dbReference>
<dbReference type="RefSeq" id="WP_209558320.1">
    <property type="nucleotide sequence ID" value="NZ_JAEDXU010000008.1"/>
</dbReference>
<dbReference type="Pfam" id="PF08402">
    <property type="entry name" value="TOBE_2"/>
    <property type="match status" value="1"/>
</dbReference>
<dbReference type="InterPro" id="IPR047641">
    <property type="entry name" value="ABC_transpr_MalK/UgpC-like"/>
</dbReference>
<dbReference type="SMART" id="SM00382">
    <property type="entry name" value="AAA"/>
    <property type="match status" value="1"/>
</dbReference>
<keyword evidence="2" id="KW-1003">Cell membrane</keyword>